<accession>A0A2T4JX26</accession>
<keyword evidence="3" id="KW-0238">DNA-binding</keyword>
<dbReference type="InterPro" id="IPR036388">
    <property type="entry name" value="WH-like_DNA-bd_sf"/>
</dbReference>
<evidence type="ECO:0000259" key="6">
    <source>
        <dbReference type="PROSITE" id="PS50931"/>
    </source>
</evidence>
<dbReference type="PANTHER" id="PTHR30346">
    <property type="entry name" value="TRANSCRIPTIONAL DUAL REGULATOR HCAR-RELATED"/>
    <property type="match status" value="1"/>
</dbReference>
<dbReference type="Pfam" id="PF00126">
    <property type="entry name" value="HTH_1"/>
    <property type="match status" value="1"/>
</dbReference>
<dbReference type="PANTHER" id="PTHR30346:SF26">
    <property type="entry name" value="HYDROGEN PEROXIDE-INDUCIBLE GENES ACTIVATOR"/>
    <property type="match status" value="1"/>
</dbReference>
<dbReference type="SUPFAM" id="SSF53850">
    <property type="entry name" value="Periplasmic binding protein-like II"/>
    <property type="match status" value="1"/>
</dbReference>
<dbReference type="InterPro" id="IPR005119">
    <property type="entry name" value="LysR_subst-bd"/>
</dbReference>
<dbReference type="GO" id="GO:0003677">
    <property type="term" value="F:DNA binding"/>
    <property type="evidence" value="ECO:0007669"/>
    <property type="project" value="UniProtKB-KW"/>
</dbReference>
<sequence>MALTLRQLGYFLALAEERHFSKAAERVHVTQPALSMQIREMEDALGTQLFERSPRDIRLTPAGREVETRARRILGQVSELEAVARQQGLVGRINLGVIPTVAPYLLPEVLPLLRASDITRDLRLREATTDLLLAGLDRGQLDAVVIAEPPSSAGLVLAPLFTDRFLLAGRRSVLEGLADGAEALRPVTLDPDQLLLLDEGHCLADQALEVCGMTRRQSRLDLGASSLTTLCGLVGQGLGMTFLPEIALRQEQAATPGMAVTRFAAPEPSRQIVLGRRATSSASDWFDELVSLFSQAGQGLTAQARLIA</sequence>
<dbReference type="PROSITE" id="PS50931">
    <property type="entry name" value="HTH_LYSR"/>
    <property type="match status" value="1"/>
</dbReference>
<evidence type="ECO:0000256" key="2">
    <source>
        <dbReference type="ARBA" id="ARBA00023015"/>
    </source>
</evidence>
<dbReference type="EMBL" id="PZKG01000025">
    <property type="protein sequence ID" value="PTE22303.1"/>
    <property type="molecule type" value="Genomic_DNA"/>
</dbReference>
<evidence type="ECO:0000256" key="1">
    <source>
        <dbReference type="ARBA" id="ARBA00009437"/>
    </source>
</evidence>
<dbReference type="SUPFAM" id="SSF46785">
    <property type="entry name" value="Winged helix' DNA-binding domain"/>
    <property type="match status" value="1"/>
</dbReference>
<keyword evidence="8" id="KW-1185">Reference proteome</keyword>
<dbReference type="Gene3D" id="3.40.190.10">
    <property type="entry name" value="Periplasmic binding protein-like II"/>
    <property type="match status" value="2"/>
</dbReference>
<dbReference type="Pfam" id="PF03466">
    <property type="entry name" value="LysR_substrate"/>
    <property type="match status" value="1"/>
</dbReference>
<evidence type="ECO:0000313" key="7">
    <source>
        <dbReference type="EMBL" id="PTE22303.1"/>
    </source>
</evidence>
<keyword evidence="4" id="KW-0010">Activator</keyword>
<dbReference type="GO" id="GO:0032993">
    <property type="term" value="C:protein-DNA complex"/>
    <property type="evidence" value="ECO:0007669"/>
    <property type="project" value="TreeGrafter"/>
</dbReference>
<dbReference type="PRINTS" id="PR00039">
    <property type="entry name" value="HTHLYSR"/>
</dbReference>
<name>A0A2T4JX26_9RHOB</name>
<evidence type="ECO:0000313" key="8">
    <source>
        <dbReference type="Proteomes" id="UP000241010"/>
    </source>
</evidence>
<dbReference type="Gene3D" id="1.10.10.10">
    <property type="entry name" value="Winged helix-like DNA-binding domain superfamily/Winged helix DNA-binding domain"/>
    <property type="match status" value="1"/>
</dbReference>
<comment type="caution">
    <text evidence="7">The sequence shown here is derived from an EMBL/GenBank/DDBJ whole genome shotgun (WGS) entry which is preliminary data.</text>
</comment>
<feature type="domain" description="HTH lysR-type" evidence="6">
    <location>
        <begin position="3"/>
        <end position="60"/>
    </location>
</feature>
<keyword evidence="2" id="KW-0805">Transcription regulation</keyword>
<reference evidence="7 8" key="1">
    <citation type="submission" date="2018-03" db="EMBL/GenBank/DDBJ databases">
        <title>Cereibacter changlensis.</title>
        <authorList>
            <person name="Meyer T.E."/>
            <person name="Miller S."/>
            <person name="Lodha T."/>
            <person name="Gandham S."/>
            <person name="Chintalapati S."/>
            <person name="Chintalapati V.R."/>
        </authorList>
    </citation>
    <scope>NUCLEOTIDE SEQUENCE [LARGE SCALE GENOMIC DNA]</scope>
    <source>
        <strain evidence="7 8">JA139</strain>
    </source>
</reference>
<evidence type="ECO:0000256" key="5">
    <source>
        <dbReference type="ARBA" id="ARBA00023163"/>
    </source>
</evidence>
<dbReference type="Proteomes" id="UP000241010">
    <property type="component" value="Unassembled WGS sequence"/>
</dbReference>
<dbReference type="GO" id="GO:0003700">
    <property type="term" value="F:DNA-binding transcription factor activity"/>
    <property type="evidence" value="ECO:0007669"/>
    <property type="project" value="InterPro"/>
</dbReference>
<keyword evidence="5" id="KW-0804">Transcription</keyword>
<gene>
    <name evidence="7" type="ORF">C5F48_07900</name>
</gene>
<protein>
    <submittedName>
        <fullName evidence="7">LysR family transcriptional regulator</fullName>
    </submittedName>
</protein>
<dbReference type="AlphaFoldDB" id="A0A2T4JX26"/>
<dbReference type="CDD" id="cd08411">
    <property type="entry name" value="PBP2_OxyR"/>
    <property type="match status" value="1"/>
</dbReference>
<dbReference type="OrthoDB" id="9775392at2"/>
<dbReference type="RefSeq" id="WP_107663359.1">
    <property type="nucleotide sequence ID" value="NZ_PZKG01000025.1"/>
</dbReference>
<comment type="similarity">
    <text evidence="1">Belongs to the LysR transcriptional regulatory family.</text>
</comment>
<organism evidence="7 8">
    <name type="scientific">Cereibacter changlensis JA139</name>
    <dbReference type="NCBI Taxonomy" id="1188249"/>
    <lineage>
        <taxon>Bacteria</taxon>
        <taxon>Pseudomonadati</taxon>
        <taxon>Pseudomonadota</taxon>
        <taxon>Alphaproteobacteria</taxon>
        <taxon>Rhodobacterales</taxon>
        <taxon>Paracoccaceae</taxon>
        <taxon>Cereibacter</taxon>
    </lineage>
</organism>
<evidence type="ECO:0000256" key="4">
    <source>
        <dbReference type="ARBA" id="ARBA00023159"/>
    </source>
</evidence>
<proteinExistence type="inferred from homology"/>
<evidence type="ECO:0000256" key="3">
    <source>
        <dbReference type="ARBA" id="ARBA00023125"/>
    </source>
</evidence>
<dbReference type="FunFam" id="1.10.10.10:FF:000001">
    <property type="entry name" value="LysR family transcriptional regulator"/>
    <property type="match status" value="1"/>
</dbReference>
<dbReference type="InterPro" id="IPR036390">
    <property type="entry name" value="WH_DNA-bd_sf"/>
</dbReference>
<dbReference type="InterPro" id="IPR000847">
    <property type="entry name" value="LysR_HTH_N"/>
</dbReference>